<name>A0A897MVJ8_9EURY</name>
<dbReference type="GO" id="GO:0005886">
    <property type="term" value="C:plasma membrane"/>
    <property type="evidence" value="ECO:0007669"/>
    <property type="project" value="InterPro"/>
</dbReference>
<accession>A0A897MVJ8</accession>
<dbReference type="PRINTS" id="PR00335">
    <property type="entry name" value="KUPTAKETRKA"/>
</dbReference>
<dbReference type="PROSITE" id="PS51201">
    <property type="entry name" value="RCK_N"/>
    <property type="match status" value="1"/>
</dbReference>
<dbReference type="Pfam" id="PF02254">
    <property type="entry name" value="TrkA_N"/>
    <property type="match status" value="1"/>
</dbReference>
<evidence type="ECO:0000256" key="6">
    <source>
        <dbReference type="ARBA" id="ARBA00023065"/>
    </source>
</evidence>
<evidence type="ECO:0000256" key="2">
    <source>
        <dbReference type="ARBA" id="ARBA00022448"/>
    </source>
</evidence>
<sequence length="206" mass="21700">MGSGRTGLRTARILAEHDHDVVVVERRDDRVQLLENEYIATVIHGDATRPSVLRQADLESADVIAGLTDTEGTNLAACTIARETNPSIRTVMRTTHDGSEYGEFVDATFTPEESGAGAAASAIETGVRTLKATVGDVRILEITAGSAAPVAGRTLSEVSLPRGSLVISENDSDSIAGPDTELVAGRQYILATEPAVADEVVNLFRG</sequence>
<evidence type="ECO:0000256" key="1">
    <source>
        <dbReference type="ARBA" id="ARBA00003660"/>
    </source>
</evidence>
<dbReference type="InterPro" id="IPR006037">
    <property type="entry name" value="RCK_C"/>
</dbReference>
<organism evidence="9 10">
    <name type="scientific">Natranaeroarchaeum sulfidigenes</name>
    <dbReference type="NCBI Taxonomy" id="2784880"/>
    <lineage>
        <taxon>Archaea</taxon>
        <taxon>Methanobacteriati</taxon>
        <taxon>Methanobacteriota</taxon>
        <taxon>Stenosarchaea group</taxon>
        <taxon>Halobacteria</taxon>
        <taxon>Halobacteriales</taxon>
        <taxon>Natronoarchaeaceae</taxon>
        <taxon>Natranaeroarchaeum</taxon>
    </lineage>
</organism>
<dbReference type="Proteomes" id="UP000663586">
    <property type="component" value="Chromosome"/>
</dbReference>
<keyword evidence="2" id="KW-0813">Transport</keyword>
<evidence type="ECO:0000313" key="9">
    <source>
        <dbReference type="EMBL" id="QSG04301.1"/>
    </source>
</evidence>
<reference evidence="9" key="1">
    <citation type="submission" date="2020-11" db="EMBL/GenBank/DDBJ databases">
        <title>Carbohydrate-dependent, anaerobic sulfur respiration: A novel catabolism in halophilic archaea.</title>
        <authorList>
            <person name="Sorokin D.Y."/>
            <person name="Messina E."/>
            <person name="Smedile F."/>
            <person name="La Cono V."/>
            <person name="Hallsworth J.E."/>
            <person name="Yakimov M.M."/>
        </authorList>
    </citation>
    <scope>NUCLEOTIDE SEQUENCE</scope>
    <source>
        <strain evidence="9">AArc-S</strain>
    </source>
</reference>
<dbReference type="InterPro" id="IPR003148">
    <property type="entry name" value="RCK_N"/>
</dbReference>
<dbReference type="InterPro" id="IPR006036">
    <property type="entry name" value="K_uptake_TrkA"/>
</dbReference>
<dbReference type="AlphaFoldDB" id="A0A897MVJ8"/>
<evidence type="ECO:0000256" key="4">
    <source>
        <dbReference type="ARBA" id="ARBA00022958"/>
    </source>
</evidence>
<dbReference type="EMBL" id="CP064786">
    <property type="protein sequence ID" value="QSG04301.1"/>
    <property type="molecule type" value="Genomic_DNA"/>
</dbReference>
<evidence type="ECO:0000256" key="3">
    <source>
        <dbReference type="ARBA" id="ARBA00022538"/>
    </source>
</evidence>
<dbReference type="InterPro" id="IPR036291">
    <property type="entry name" value="NAD(P)-bd_dom_sf"/>
</dbReference>
<dbReference type="PANTHER" id="PTHR43833">
    <property type="entry name" value="POTASSIUM CHANNEL PROTEIN 2-RELATED-RELATED"/>
    <property type="match status" value="1"/>
</dbReference>
<feature type="domain" description="RCK C-terminal" evidence="8">
    <location>
        <begin position="127"/>
        <end position="206"/>
    </location>
</feature>
<dbReference type="KEGG" id="hara:AArcS_3114"/>
<evidence type="ECO:0000259" key="7">
    <source>
        <dbReference type="PROSITE" id="PS51201"/>
    </source>
</evidence>
<dbReference type="Gene3D" id="3.40.50.720">
    <property type="entry name" value="NAD(P)-binding Rossmann-like Domain"/>
    <property type="match status" value="1"/>
</dbReference>
<proteinExistence type="predicted"/>
<dbReference type="SUPFAM" id="SSF51735">
    <property type="entry name" value="NAD(P)-binding Rossmann-fold domains"/>
    <property type="match status" value="1"/>
</dbReference>
<evidence type="ECO:0000313" key="10">
    <source>
        <dbReference type="Proteomes" id="UP000663586"/>
    </source>
</evidence>
<dbReference type="InterPro" id="IPR050721">
    <property type="entry name" value="Trk_Ktr_HKT_K-transport"/>
</dbReference>
<gene>
    <name evidence="9" type="primary">trkA9</name>
    <name evidence="9" type="ORF">AArcS_3114</name>
</gene>
<feature type="domain" description="RCK N-terminal" evidence="7">
    <location>
        <begin position="1"/>
        <end position="115"/>
    </location>
</feature>
<protein>
    <submittedName>
        <fullName evidence="9">TrkA, K+ transport system, NAD-binding component</fullName>
    </submittedName>
</protein>
<dbReference type="GO" id="GO:0015079">
    <property type="term" value="F:potassium ion transmembrane transporter activity"/>
    <property type="evidence" value="ECO:0007669"/>
    <property type="project" value="InterPro"/>
</dbReference>
<keyword evidence="10" id="KW-1185">Reference proteome</keyword>
<keyword evidence="4" id="KW-0630">Potassium</keyword>
<keyword evidence="3" id="KW-0633">Potassium transport</keyword>
<comment type="function">
    <text evidence="1">Part of a potassium transport system.</text>
</comment>
<dbReference type="PANTHER" id="PTHR43833:SF5">
    <property type="entry name" value="TRK SYSTEM POTASSIUM UPTAKE PROTEIN TRKA"/>
    <property type="match status" value="1"/>
</dbReference>
<keyword evidence="5" id="KW-0520">NAD</keyword>
<keyword evidence="6" id="KW-0406">Ion transport</keyword>
<dbReference type="PROSITE" id="PS51202">
    <property type="entry name" value="RCK_C"/>
    <property type="match status" value="1"/>
</dbReference>
<evidence type="ECO:0000256" key="5">
    <source>
        <dbReference type="ARBA" id="ARBA00023027"/>
    </source>
</evidence>
<evidence type="ECO:0000259" key="8">
    <source>
        <dbReference type="PROSITE" id="PS51202"/>
    </source>
</evidence>